<protein>
    <recommendedName>
        <fullName evidence="1">F-box domain-containing protein</fullName>
    </recommendedName>
</protein>
<sequence length="177" mass="19189">MEIRGNEAVCHHVASFCGGDAIVESEHIVLPGTYADSFSRLPIDLIVAIVNVLPAHALVSLALTSKRFSSVLLLTFPASFQAVAAVEKVRVGSITGMSFFEALDDIQAVSVNAQKPVLLRKFAVSWAALPRDLLIGMGLSDLHDAFKEKLFFNTLRTEECAITYPPQSMSETLLLSI</sequence>
<dbReference type="PATRIC" id="fig|28092.6.peg.3740"/>
<gene>
    <name evidence="2" type="ORF">WM40_15865</name>
</gene>
<name>A0A0F5JYR6_9BURK</name>
<keyword evidence="3" id="KW-1185">Reference proteome</keyword>
<feature type="domain" description="F-box" evidence="1">
    <location>
        <begin position="35"/>
        <end position="83"/>
    </location>
</feature>
<dbReference type="SUPFAM" id="SSF81383">
    <property type="entry name" value="F-box domain"/>
    <property type="match status" value="1"/>
</dbReference>
<evidence type="ECO:0000313" key="3">
    <source>
        <dbReference type="Proteomes" id="UP000033618"/>
    </source>
</evidence>
<dbReference type="AlphaFoldDB" id="A0A0F5JYR6"/>
<dbReference type="STRING" id="28092.WM40_15865"/>
<proteinExistence type="predicted"/>
<dbReference type="InterPro" id="IPR001810">
    <property type="entry name" value="F-box_dom"/>
</dbReference>
<dbReference type="PROSITE" id="PS50181">
    <property type="entry name" value="FBOX"/>
    <property type="match status" value="1"/>
</dbReference>
<dbReference type="InterPro" id="IPR036047">
    <property type="entry name" value="F-box-like_dom_sf"/>
</dbReference>
<dbReference type="EMBL" id="LAQU01000016">
    <property type="protein sequence ID" value="KKB62754.1"/>
    <property type="molecule type" value="Genomic_DNA"/>
</dbReference>
<reference evidence="2 3" key="1">
    <citation type="submission" date="2015-03" db="EMBL/GenBank/DDBJ databases">
        <title>Draft Genome Sequence of Burkholderia andropogonis type strain ICMP2807, isolated from Sorghum bicolor.</title>
        <authorList>
            <person name="Lopes-Santos L."/>
            <person name="Castro D.B."/>
            <person name="Ottoboni L.M."/>
            <person name="Park D."/>
            <person name="Weirc B.S."/>
            <person name="Destefano S.A."/>
        </authorList>
    </citation>
    <scope>NUCLEOTIDE SEQUENCE [LARGE SCALE GENOMIC DNA]</scope>
    <source>
        <strain evidence="2 3">ICMP2807</strain>
    </source>
</reference>
<evidence type="ECO:0000259" key="1">
    <source>
        <dbReference type="PROSITE" id="PS50181"/>
    </source>
</evidence>
<evidence type="ECO:0000313" key="2">
    <source>
        <dbReference type="EMBL" id="KKB62754.1"/>
    </source>
</evidence>
<accession>A0A0F5JYR6</accession>
<dbReference type="Proteomes" id="UP000033618">
    <property type="component" value="Unassembled WGS sequence"/>
</dbReference>
<comment type="caution">
    <text evidence="2">The sequence shown here is derived from an EMBL/GenBank/DDBJ whole genome shotgun (WGS) entry which is preliminary data.</text>
</comment>
<organism evidence="2 3">
    <name type="scientific">Robbsia andropogonis</name>
    <dbReference type="NCBI Taxonomy" id="28092"/>
    <lineage>
        <taxon>Bacteria</taxon>
        <taxon>Pseudomonadati</taxon>
        <taxon>Pseudomonadota</taxon>
        <taxon>Betaproteobacteria</taxon>
        <taxon>Burkholderiales</taxon>
        <taxon>Burkholderiaceae</taxon>
        <taxon>Robbsia</taxon>
    </lineage>
</organism>
<dbReference type="RefSeq" id="WP_157685821.1">
    <property type="nucleotide sequence ID" value="NZ_LAQU01000016.1"/>
</dbReference>